<feature type="non-terminal residue" evidence="1">
    <location>
        <position position="34"/>
    </location>
</feature>
<proteinExistence type="predicted"/>
<comment type="caution">
    <text evidence="1">The sequence shown here is derived from an EMBL/GenBank/DDBJ whole genome shotgun (WGS) entry which is preliminary data.</text>
</comment>
<reference evidence="1" key="1">
    <citation type="journal article" date="2014" name="Front. Microbiol.">
        <title>High frequency of phylogenetically diverse reductive dehalogenase-homologous genes in deep subseafloor sedimentary metagenomes.</title>
        <authorList>
            <person name="Kawai M."/>
            <person name="Futagami T."/>
            <person name="Toyoda A."/>
            <person name="Takaki Y."/>
            <person name="Nishi S."/>
            <person name="Hori S."/>
            <person name="Arai W."/>
            <person name="Tsubouchi T."/>
            <person name="Morono Y."/>
            <person name="Uchiyama I."/>
            <person name="Ito T."/>
            <person name="Fujiyama A."/>
            <person name="Inagaki F."/>
            <person name="Takami H."/>
        </authorList>
    </citation>
    <scope>NUCLEOTIDE SEQUENCE</scope>
    <source>
        <strain evidence="1">Expedition CK06-06</strain>
    </source>
</reference>
<gene>
    <name evidence="1" type="ORF">S01H4_66307</name>
</gene>
<dbReference type="EMBL" id="BART01041000">
    <property type="protein sequence ID" value="GAH22353.1"/>
    <property type="molecule type" value="Genomic_DNA"/>
</dbReference>
<protein>
    <submittedName>
        <fullName evidence="1">Uncharacterized protein</fullName>
    </submittedName>
</protein>
<dbReference type="AlphaFoldDB" id="X1FNJ8"/>
<organism evidence="1">
    <name type="scientific">marine sediment metagenome</name>
    <dbReference type="NCBI Taxonomy" id="412755"/>
    <lineage>
        <taxon>unclassified sequences</taxon>
        <taxon>metagenomes</taxon>
        <taxon>ecological metagenomes</taxon>
    </lineage>
</organism>
<evidence type="ECO:0000313" key="1">
    <source>
        <dbReference type="EMBL" id="GAH22353.1"/>
    </source>
</evidence>
<sequence length="34" mass="3909">MPDGLIVMKFDDRSGIDIKAKYPEEKVKISNRTL</sequence>
<accession>X1FNJ8</accession>
<name>X1FNJ8_9ZZZZ</name>